<keyword evidence="2" id="KW-1133">Transmembrane helix</keyword>
<organism evidence="4 5">
    <name type="scientific">Desulfoferula mesophila</name>
    <dbReference type="NCBI Taxonomy" id="3058419"/>
    <lineage>
        <taxon>Bacteria</taxon>
        <taxon>Pseudomonadati</taxon>
        <taxon>Thermodesulfobacteriota</taxon>
        <taxon>Desulfarculia</taxon>
        <taxon>Desulfarculales</taxon>
        <taxon>Desulfarculaceae</taxon>
        <taxon>Desulfoferula</taxon>
    </lineage>
</organism>
<feature type="domain" description="Membrane iron-sulfur containing protein FtrD-like" evidence="3">
    <location>
        <begin position="77"/>
        <end position="179"/>
    </location>
</feature>
<sequence>MTKQSKKNMDKKAQVLGSNRGGSSKGLAALVVVAVLALAGGLSWWLISPGSGEAPQAASLATVNGEKVVALDETLFTDGKARHFELKGEGGVLVRYFVIKSSDGVIRAAYDACDVCWPEGKGYYQQGDDMVCANCGKHFPSIKVNEIKGGCNPAPLQRKVENGKVIIRLADIMDGRRYFNFTKRG</sequence>
<accession>A0AAU9F162</accession>
<evidence type="ECO:0000259" key="3">
    <source>
        <dbReference type="Pfam" id="PF10080"/>
    </source>
</evidence>
<feature type="region of interest" description="Disordered" evidence="1">
    <location>
        <begin position="1"/>
        <end position="20"/>
    </location>
</feature>
<gene>
    <name evidence="4" type="ORF">FAK_39020</name>
</gene>
<proteinExistence type="predicted"/>
<dbReference type="AlphaFoldDB" id="A0AAU9F162"/>
<keyword evidence="2" id="KW-0812">Transmembrane</keyword>
<keyword evidence="5" id="KW-1185">Reference proteome</keyword>
<name>A0AAU9F162_9BACT</name>
<feature type="transmembrane region" description="Helical" evidence="2">
    <location>
        <begin position="27"/>
        <end position="47"/>
    </location>
</feature>
<evidence type="ECO:0000313" key="4">
    <source>
        <dbReference type="EMBL" id="BEQ16836.1"/>
    </source>
</evidence>
<evidence type="ECO:0000313" key="5">
    <source>
        <dbReference type="Proteomes" id="UP001366166"/>
    </source>
</evidence>
<dbReference type="KEGG" id="dmp:FAK_39020"/>
<dbReference type="RefSeq" id="WP_338603250.1">
    <property type="nucleotide sequence ID" value="NZ_AP028679.1"/>
</dbReference>
<protein>
    <recommendedName>
        <fullName evidence="3">Membrane iron-sulfur containing protein FtrD-like domain-containing protein</fullName>
    </recommendedName>
</protein>
<dbReference type="InterPro" id="IPR018758">
    <property type="entry name" value="FtrD-like"/>
</dbReference>
<dbReference type="EMBL" id="AP028679">
    <property type="protein sequence ID" value="BEQ16836.1"/>
    <property type="molecule type" value="Genomic_DNA"/>
</dbReference>
<dbReference type="Proteomes" id="UP001366166">
    <property type="component" value="Chromosome"/>
</dbReference>
<keyword evidence="2" id="KW-0472">Membrane</keyword>
<dbReference type="Pfam" id="PF10080">
    <property type="entry name" value="FtrD-like"/>
    <property type="match status" value="1"/>
</dbReference>
<evidence type="ECO:0000256" key="1">
    <source>
        <dbReference type="SAM" id="MobiDB-lite"/>
    </source>
</evidence>
<reference evidence="5" key="1">
    <citation type="journal article" date="2023" name="Arch. Microbiol.">
        <title>Desulfoferula mesophilus gen. nov. sp. nov., a mesophilic sulfate-reducing bacterium isolated from a brackish lake sediment.</title>
        <authorList>
            <person name="Watanabe T."/>
            <person name="Yabe T."/>
            <person name="Tsuji J.M."/>
            <person name="Fukui M."/>
        </authorList>
    </citation>
    <scope>NUCLEOTIDE SEQUENCE [LARGE SCALE GENOMIC DNA]</scope>
    <source>
        <strain evidence="5">12FAK</strain>
    </source>
</reference>
<evidence type="ECO:0000256" key="2">
    <source>
        <dbReference type="SAM" id="Phobius"/>
    </source>
</evidence>